<feature type="transmembrane region" description="Helical" evidence="1">
    <location>
        <begin position="82"/>
        <end position="106"/>
    </location>
</feature>
<proteinExistence type="predicted"/>
<evidence type="ECO:0000259" key="2">
    <source>
        <dbReference type="PROSITE" id="PS50994"/>
    </source>
</evidence>
<dbReference type="EMBL" id="DVHF01000073">
    <property type="protein sequence ID" value="HIR57254.1"/>
    <property type="molecule type" value="Genomic_DNA"/>
</dbReference>
<feature type="transmembrane region" description="Helical" evidence="1">
    <location>
        <begin position="203"/>
        <end position="222"/>
    </location>
</feature>
<accession>A0A9D1DQN0</accession>
<evidence type="ECO:0000313" key="4">
    <source>
        <dbReference type="Proteomes" id="UP000886785"/>
    </source>
</evidence>
<reference evidence="3" key="1">
    <citation type="submission" date="2020-10" db="EMBL/GenBank/DDBJ databases">
        <authorList>
            <person name="Gilroy R."/>
        </authorList>
    </citation>
    <scope>NUCLEOTIDE SEQUENCE</scope>
    <source>
        <strain evidence="3">ChiSjej1B19-7085</strain>
    </source>
</reference>
<dbReference type="InterPro" id="IPR001584">
    <property type="entry name" value="Integrase_cat-core"/>
</dbReference>
<comment type="caution">
    <text evidence="3">The sequence shown here is derived from an EMBL/GenBank/DDBJ whole genome shotgun (WGS) entry which is preliminary data.</text>
</comment>
<protein>
    <recommendedName>
        <fullName evidence="2">Integrase catalytic domain-containing protein</fullName>
    </recommendedName>
</protein>
<sequence>MTSTTSSFKTGFAEGKGIFLWTLRRGRGILILNVALQFLLFPFLTFLVLQGARGEYQSNTYQQELYTLEEYLCSSFSSKAQAAAYAALLLGIALCFILCAFLFGYLHQKRSVDLMHAMPVRRVPMLLGKYFAGLVILWLPVIVCVLLDFLTAMLMGAASAPNFPGFLTQTLLPFFAWDIVMIGVCLAFFMFFAVCCGTLLDTMISVVAINVFYPMLLGLLWSNAADQIPGFPVRSVGSGGVLDILMQIGSPLFAGAATPMIKGMSLLMLAVGIVLVIASCLLYRRRKSECAESGFAFPLPKYIICFVATAASALLAGQVFLSVNNTTANYFAGLIIGSVLAHIISEAIYSRGFKGLKKSFKAYGVFAVVFLIGYVSIVTGFYGYDTRIPQASEVESVDVYIPTGYISQGYSDTFSFNIQEVEMDSDGRGYTSVRSLRTMEHTLRDPESIEKTIAFHQAVVDQYRETLYPYLRPQSRYYKDITLTYHMKDGSEFRRIFSSRIYKELDGDTPAEQRLLDLFNLLEYRTSGNYLYYVEPDCFTEIYVQLPDTETIDTSLVVGEYGAAARTEEIPRITLIPSREQKEQLLEAIRQDIDEMQVTQADLPNLGDEIWISIDFTNPIIPQGEALKEFLGDTYTQGTRVIFSEGFNCYLGGNYPRTTEVIESMLQDVN</sequence>
<keyword evidence="1" id="KW-1133">Transmembrane helix</keyword>
<dbReference type="PROSITE" id="PS50994">
    <property type="entry name" value="INTEGRASE"/>
    <property type="match status" value="1"/>
</dbReference>
<feature type="domain" description="Integrase catalytic" evidence="2">
    <location>
        <begin position="506"/>
        <end position="670"/>
    </location>
</feature>
<keyword evidence="1" id="KW-0812">Transmembrane</keyword>
<feature type="transmembrane region" description="Helical" evidence="1">
    <location>
        <begin position="362"/>
        <end position="384"/>
    </location>
</feature>
<name>A0A9D1DQN0_9FIRM</name>
<dbReference type="AlphaFoldDB" id="A0A9D1DQN0"/>
<evidence type="ECO:0000256" key="1">
    <source>
        <dbReference type="SAM" id="Phobius"/>
    </source>
</evidence>
<feature type="transmembrane region" description="Helical" evidence="1">
    <location>
        <begin position="127"/>
        <end position="154"/>
    </location>
</feature>
<keyword evidence="1" id="KW-0472">Membrane</keyword>
<dbReference type="Proteomes" id="UP000886785">
    <property type="component" value="Unassembled WGS sequence"/>
</dbReference>
<feature type="transmembrane region" description="Helical" evidence="1">
    <location>
        <begin position="29"/>
        <end position="49"/>
    </location>
</feature>
<feature type="transmembrane region" description="Helical" evidence="1">
    <location>
        <begin position="174"/>
        <end position="196"/>
    </location>
</feature>
<dbReference type="GO" id="GO:0015074">
    <property type="term" value="P:DNA integration"/>
    <property type="evidence" value="ECO:0007669"/>
    <property type="project" value="InterPro"/>
</dbReference>
<feature type="transmembrane region" description="Helical" evidence="1">
    <location>
        <begin position="302"/>
        <end position="321"/>
    </location>
</feature>
<reference evidence="3" key="2">
    <citation type="journal article" date="2021" name="PeerJ">
        <title>Extensive microbial diversity within the chicken gut microbiome revealed by metagenomics and culture.</title>
        <authorList>
            <person name="Gilroy R."/>
            <person name="Ravi A."/>
            <person name="Getino M."/>
            <person name="Pursley I."/>
            <person name="Horton D.L."/>
            <person name="Alikhan N.F."/>
            <person name="Baker D."/>
            <person name="Gharbi K."/>
            <person name="Hall N."/>
            <person name="Watson M."/>
            <person name="Adriaenssens E.M."/>
            <person name="Foster-Nyarko E."/>
            <person name="Jarju S."/>
            <person name="Secka A."/>
            <person name="Antonio M."/>
            <person name="Oren A."/>
            <person name="Chaudhuri R.R."/>
            <person name="La Ragione R."/>
            <person name="Hildebrand F."/>
            <person name="Pallen M.J."/>
        </authorList>
    </citation>
    <scope>NUCLEOTIDE SEQUENCE</scope>
    <source>
        <strain evidence="3">ChiSjej1B19-7085</strain>
    </source>
</reference>
<gene>
    <name evidence="3" type="ORF">IAA54_06260</name>
</gene>
<organism evidence="3 4">
    <name type="scientific">Candidatus Gallacutalibacter pullicola</name>
    <dbReference type="NCBI Taxonomy" id="2840830"/>
    <lineage>
        <taxon>Bacteria</taxon>
        <taxon>Bacillati</taxon>
        <taxon>Bacillota</taxon>
        <taxon>Clostridia</taxon>
        <taxon>Eubacteriales</taxon>
        <taxon>Candidatus Gallacutalibacter</taxon>
    </lineage>
</organism>
<feature type="transmembrane region" description="Helical" evidence="1">
    <location>
        <begin position="260"/>
        <end position="282"/>
    </location>
</feature>
<evidence type="ECO:0000313" key="3">
    <source>
        <dbReference type="EMBL" id="HIR57254.1"/>
    </source>
</evidence>
<feature type="transmembrane region" description="Helical" evidence="1">
    <location>
        <begin position="327"/>
        <end position="350"/>
    </location>
</feature>